<dbReference type="RefSeq" id="WP_074255886.1">
    <property type="nucleotide sequence ID" value="NZ_FSRL01000001.1"/>
</dbReference>
<proteinExistence type="predicted"/>
<dbReference type="AlphaFoldDB" id="A0A1N6FMA5"/>
<evidence type="ECO:0000313" key="3">
    <source>
        <dbReference type="Proteomes" id="UP000184932"/>
    </source>
</evidence>
<protein>
    <submittedName>
        <fullName evidence="2">Uncharacterized protein</fullName>
    </submittedName>
</protein>
<dbReference type="EMBL" id="FSRL01000001">
    <property type="protein sequence ID" value="SIN96401.1"/>
    <property type="molecule type" value="Genomic_DNA"/>
</dbReference>
<reference evidence="3" key="1">
    <citation type="submission" date="2016-11" db="EMBL/GenBank/DDBJ databases">
        <authorList>
            <person name="Varghese N."/>
            <person name="Submissions S."/>
        </authorList>
    </citation>
    <scope>NUCLEOTIDE SEQUENCE [LARGE SCALE GENOMIC DNA]</scope>
    <source>
        <strain evidence="3">DSM 29440</strain>
    </source>
</reference>
<accession>A0A1N6FMA5</accession>
<name>A0A1N6FMA5_9RHOB</name>
<feature type="chain" id="PRO_5012884618" evidence="1">
    <location>
        <begin position="19"/>
        <end position="195"/>
    </location>
</feature>
<gene>
    <name evidence="2" type="ORF">SAMN05444002_1788</name>
</gene>
<keyword evidence="3" id="KW-1185">Reference proteome</keyword>
<dbReference type="STRING" id="1217970.SAMN05444002_1788"/>
<dbReference type="Proteomes" id="UP000184932">
    <property type="component" value="Unassembled WGS sequence"/>
</dbReference>
<keyword evidence="1" id="KW-0732">Signal</keyword>
<evidence type="ECO:0000313" key="2">
    <source>
        <dbReference type="EMBL" id="SIN96401.1"/>
    </source>
</evidence>
<sequence>MIRPAAAALLALSFPLSAQTPLQPVPVGLEALVVALVEQRADGEPSTFGPILRELILKTDDDPTNDNPGHVLTLGDRMRLTREAAILRVALTDDQIVQAWALKADLGRGCTGFPAALHAFWSVPATQEATPRQIATLSVLALDPATNGTTPEALAEAYRRALSDAGNALPARIVEILASQGPEPIPEPAGCAEKP</sequence>
<organism evidence="2 3">
    <name type="scientific">Vannielia litorea</name>
    <dbReference type="NCBI Taxonomy" id="1217970"/>
    <lineage>
        <taxon>Bacteria</taxon>
        <taxon>Pseudomonadati</taxon>
        <taxon>Pseudomonadota</taxon>
        <taxon>Alphaproteobacteria</taxon>
        <taxon>Rhodobacterales</taxon>
        <taxon>Paracoccaceae</taxon>
        <taxon>Vannielia</taxon>
    </lineage>
</organism>
<evidence type="ECO:0000256" key="1">
    <source>
        <dbReference type="SAM" id="SignalP"/>
    </source>
</evidence>
<feature type="signal peptide" evidence="1">
    <location>
        <begin position="1"/>
        <end position="18"/>
    </location>
</feature>